<dbReference type="AlphaFoldDB" id="A0ABD6C632"/>
<proteinExistence type="predicted"/>
<sequence>MYLNIDSIHEFDAVDHDRTSTASRSRRPQNVRVVFARDDRRSRRVRTAR</sequence>
<reference evidence="1 2" key="1">
    <citation type="journal article" date="2019" name="Int. J. Syst. Evol. Microbiol.">
        <title>The Global Catalogue of Microorganisms (GCM) 10K type strain sequencing project: providing services to taxonomists for standard genome sequencing and annotation.</title>
        <authorList>
            <consortium name="The Broad Institute Genomics Platform"/>
            <consortium name="The Broad Institute Genome Sequencing Center for Infectious Disease"/>
            <person name="Wu L."/>
            <person name="Ma J."/>
        </authorList>
    </citation>
    <scope>NUCLEOTIDE SEQUENCE [LARGE SCALE GENOMIC DNA]</scope>
    <source>
        <strain evidence="1 2">CGMCC 1.12689</strain>
    </source>
</reference>
<dbReference type="Proteomes" id="UP001597185">
    <property type="component" value="Unassembled WGS sequence"/>
</dbReference>
<accession>A0ABD6C632</accession>
<evidence type="ECO:0000313" key="1">
    <source>
        <dbReference type="EMBL" id="MFD1571843.1"/>
    </source>
</evidence>
<gene>
    <name evidence="1" type="ORF">ACFR9T_14850</name>
</gene>
<dbReference type="RefSeq" id="WP_256419431.1">
    <property type="nucleotide sequence ID" value="NZ_JANHDL010000020.1"/>
</dbReference>
<dbReference type="EMBL" id="JBHUDB010000015">
    <property type="protein sequence ID" value="MFD1571843.1"/>
    <property type="molecule type" value="Genomic_DNA"/>
</dbReference>
<organism evidence="1 2">
    <name type="scientific">Halorubrum laminariae</name>
    <dbReference type="NCBI Taxonomy" id="1433523"/>
    <lineage>
        <taxon>Archaea</taxon>
        <taxon>Methanobacteriati</taxon>
        <taxon>Methanobacteriota</taxon>
        <taxon>Stenosarchaea group</taxon>
        <taxon>Halobacteria</taxon>
        <taxon>Halobacteriales</taxon>
        <taxon>Haloferacaceae</taxon>
        <taxon>Halorubrum</taxon>
    </lineage>
</organism>
<comment type="caution">
    <text evidence="1">The sequence shown here is derived from an EMBL/GenBank/DDBJ whole genome shotgun (WGS) entry which is preliminary data.</text>
</comment>
<protein>
    <submittedName>
        <fullName evidence="1">Uncharacterized protein</fullName>
    </submittedName>
</protein>
<keyword evidence="2" id="KW-1185">Reference proteome</keyword>
<evidence type="ECO:0000313" key="2">
    <source>
        <dbReference type="Proteomes" id="UP001597185"/>
    </source>
</evidence>
<name>A0ABD6C632_9EURY</name>